<evidence type="ECO:0000313" key="4">
    <source>
        <dbReference type="EMBL" id="ESO84497.1"/>
    </source>
</evidence>
<dbReference type="PROSITE" id="PS51450">
    <property type="entry name" value="LRR"/>
    <property type="match status" value="1"/>
</dbReference>
<dbReference type="SUPFAM" id="SSF47473">
    <property type="entry name" value="EF-hand"/>
    <property type="match status" value="1"/>
</dbReference>
<dbReference type="OrthoDB" id="120976at2759"/>
<dbReference type="InterPro" id="IPR032675">
    <property type="entry name" value="LRR_dom_sf"/>
</dbReference>
<dbReference type="Gene3D" id="3.80.10.10">
    <property type="entry name" value="Ribonuclease Inhibitor"/>
    <property type="match status" value="1"/>
</dbReference>
<feature type="domain" description="EF-hand" evidence="3">
    <location>
        <begin position="501"/>
        <end position="536"/>
    </location>
</feature>
<dbReference type="InterPro" id="IPR001611">
    <property type="entry name" value="Leu-rich_rpt"/>
</dbReference>
<dbReference type="InterPro" id="IPR018247">
    <property type="entry name" value="EF_Hand_1_Ca_BS"/>
</dbReference>
<evidence type="ECO:0000259" key="3">
    <source>
        <dbReference type="PROSITE" id="PS50222"/>
    </source>
</evidence>
<dbReference type="Gene3D" id="1.10.238.10">
    <property type="entry name" value="EF-hand"/>
    <property type="match status" value="1"/>
</dbReference>
<dbReference type="EMBL" id="KB203505">
    <property type="protein sequence ID" value="ESO84497.1"/>
    <property type="molecule type" value="Genomic_DNA"/>
</dbReference>
<feature type="compositionally biased region" description="Polar residues" evidence="2">
    <location>
        <begin position="16"/>
        <end position="25"/>
    </location>
</feature>
<keyword evidence="5" id="KW-1185">Reference proteome</keyword>
<dbReference type="PANTHER" id="PTHR24114">
    <property type="entry name" value="LEUCINE RICH REPEAT FAMILY PROTEIN"/>
    <property type="match status" value="1"/>
</dbReference>
<accession>V3ZJT2</accession>
<evidence type="ECO:0000256" key="1">
    <source>
        <dbReference type="ARBA" id="ARBA00022837"/>
    </source>
</evidence>
<evidence type="ECO:0000313" key="5">
    <source>
        <dbReference type="Proteomes" id="UP000030746"/>
    </source>
</evidence>
<dbReference type="CDD" id="cd00051">
    <property type="entry name" value="EFh"/>
    <property type="match status" value="1"/>
</dbReference>
<dbReference type="SUPFAM" id="SSF52047">
    <property type="entry name" value="RNI-like"/>
    <property type="match status" value="1"/>
</dbReference>
<dbReference type="Pfam" id="PF13516">
    <property type="entry name" value="LRR_6"/>
    <property type="match status" value="5"/>
</dbReference>
<dbReference type="GO" id="GO:0005509">
    <property type="term" value="F:calcium ion binding"/>
    <property type="evidence" value="ECO:0007669"/>
    <property type="project" value="InterPro"/>
</dbReference>
<dbReference type="Proteomes" id="UP000030746">
    <property type="component" value="Unassembled WGS sequence"/>
</dbReference>
<dbReference type="InterPro" id="IPR002048">
    <property type="entry name" value="EF_hand_dom"/>
</dbReference>
<dbReference type="OMA" id="GMRSYSQ"/>
<dbReference type="SMART" id="SM00054">
    <property type="entry name" value="EFh"/>
    <property type="match status" value="2"/>
</dbReference>
<protein>
    <recommendedName>
        <fullName evidence="3">EF-hand domain-containing protein</fullName>
    </recommendedName>
</protein>
<dbReference type="HOGENOM" id="CLU_448562_0_0_1"/>
<dbReference type="PROSITE" id="PS00018">
    <property type="entry name" value="EF_HAND_1"/>
    <property type="match status" value="1"/>
</dbReference>
<feature type="region of interest" description="Disordered" evidence="2">
    <location>
        <begin position="1"/>
        <end position="32"/>
    </location>
</feature>
<proteinExistence type="predicted"/>
<keyword evidence="1" id="KW-0106">Calcium</keyword>
<feature type="domain" description="EF-hand" evidence="3">
    <location>
        <begin position="465"/>
        <end position="500"/>
    </location>
</feature>
<dbReference type="AlphaFoldDB" id="V3ZJT2"/>
<organism evidence="4 5">
    <name type="scientific">Lottia gigantea</name>
    <name type="common">Giant owl limpet</name>
    <dbReference type="NCBI Taxonomy" id="225164"/>
    <lineage>
        <taxon>Eukaryota</taxon>
        <taxon>Metazoa</taxon>
        <taxon>Spiralia</taxon>
        <taxon>Lophotrochozoa</taxon>
        <taxon>Mollusca</taxon>
        <taxon>Gastropoda</taxon>
        <taxon>Patellogastropoda</taxon>
        <taxon>Lottioidea</taxon>
        <taxon>Lottiidae</taxon>
        <taxon>Lottia</taxon>
    </lineage>
</organism>
<dbReference type="GeneID" id="20250097"/>
<dbReference type="RefSeq" id="XP_009064862.1">
    <property type="nucleotide sequence ID" value="XM_009066614.1"/>
</dbReference>
<dbReference type="PROSITE" id="PS50222">
    <property type="entry name" value="EF_HAND_2"/>
    <property type="match status" value="2"/>
</dbReference>
<sequence>MTDILKSKKTQRGEGNFTSKTSNPMPSCEHRTKLQKQAVLGFKPSAFRRTVIDKSKKISRVKPPTEPEERQVKNWKRLNTTFSLSYRLNRLNSDIDMSLNYESDEEKSNRSTASPSNADNTRMVYRSACKRLNLVPSSTFMKSVDGSTANLNYQGLQPFGTRAVAMALVSNLTITELSLRGNSIGTEGLQCLVDMLRDNCALKVLDISDNDLSTEGAKLIAKIIEENEILVSLAIAGNKLREGDVQPIADSLAINTTLKKLDLSYNELSELGGIIIGKGLAGNVALTQVNLGWNHLRQGGVTGVANGLKENSSIRYLDLCWNGIGDFGARSLGQVLKENTTLEVLDLTSCRIGMDGVGFLMTEMVGNETLKKVILRKNPITSHGACVFLHVMKKHPCFGIEIFDISDICISQEFIDLLTELKETRSDFDVKHGGTLRGKDAFIHREVKKITMEDPLDVLLAYIKSNGMRLTDFFHRFDRDRSLGITKQEFITGIKDANLPLNLAHIEKIISRLDVDGNGIIDFGELLEGRQNHLVRKRSQQTKGAPNINLPASGLKSPCTSPRIKQKLGTFKFSGILGNPDELMIKAPSPTPSENFSLKVPILNLADSS</sequence>
<feature type="region of interest" description="Disordered" evidence="2">
    <location>
        <begin position="537"/>
        <end position="556"/>
    </location>
</feature>
<dbReference type="InterPro" id="IPR052394">
    <property type="entry name" value="LRR-containing"/>
</dbReference>
<dbReference type="CTD" id="20250097"/>
<dbReference type="InterPro" id="IPR011992">
    <property type="entry name" value="EF-hand-dom_pair"/>
</dbReference>
<dbReference type="PANTHER" id="PTHR24114:SF50">
    <property type="entry name" value="RNI-LIKE PROTEIN"/>
    <property type="match status" value="1"/>
</dbReference>
<evidence type="ECO:0000256" key="2">
    <source>
        <dbReference type="SAM" id="MobiDB-lite"/>
    </source>
</evidence>
<name>V3ZJT2_LOTGI</name>
<gene>
    <name evidence="4" type="ORF">LOTGIDRAFT_236274</name>
</gene>
<dbReference type="SMART" id="SM00368">
    <property type="entry name" value="LRR_RI"/>
    <property type="match status" value="7"/>
</dbReference>
<reference evidence="4 5" key="1">
    <citation type="journal article" date="2013" name="Nature">
        <title>Insights into bilaterian evolution from three spiralian genomes.</title>
        <authorList>
            <person name="Simakov O."/>
            <person name="Marletaz F."/>
            <person name="Cho S.J."/>
            <person name="Edsinger-Gonzales E."/>
            <person name="Havlak P."/>
            <person name="Hellsten U."/>
            <person name="Kuo D.H."/>
            <person name="Larsson T."/>
            <person name="Lv J."/>
            <person name="Arendt D."/>
            <person name="Savage R."/>
            <person name="Osoegawa K."/>
            <person name="de Jong P."/>
            <person name="Grimwood J."/>
            <person name="Chapman J.A."/>
            <person name="Shapiro H."/>
            <person name="Aerts A."/>
            <person name="Otillar R.P."/>
            <person name="Terry A.Y."/>
            <person name="Boore J.L."/>
            <person name="Grigoriev I.V."/>
            <person name="Lindberg D.R."/>
            <person name="Seaver E.C."/>
            <person name="Weisblat D.A."/>
            <person name="Putnam N.H."/>
            <person name="Rokhsar D.S."/>
        </authorList>
    </citation>
    <scope>NUCLEOTIDE SEQUENCE [LARGE SCALE GENOMIC DNA]</scope>
</reference>
<dbReference type="KEGG" id="lgi:LOTGIDRAFT_236274"/>